<dbReference type="Pfam" id="PF14334">
    <property type="entry name" value="DUF4390"/>
    <property type="match status" value="1"/>
</dbReference>
<comment type="caution">
    <text evidence="2">The sequence shown here is derived from an EMBL/GenBank/DDBJ whole genome shotgun (WGS) entry which is preliminary data.</text>
</comment>
<organism evidence="2 3">
    <name type="scientific">Marinicella sediminis</name>
    <dbReference type="NCBI Taxonomy" id="1792834"/>
    <lineage>
        <taxon>Bacteria</taxon>
        <taxon>Pseudomonadati</taxon>
        <taxon>Pseudomonadota</taxon>
        <taxon>Gammaproteobacteria</taxon>
        <taxon>Lysobacterales</taxon>
        <taxon>Marinicellaceae</taxon>
        <taxon>Marinicella</taxon>
    </lineage>
</organism>
<evidence type="ECO:0000256" key="1">
    <source>
        <dbReference type="SAM" id="SignalP"/>
    </source>
</evidence>
<keyword evidence="1" id="KW-0732">Signal</keyword>
<dbReference type="Proteomes" id="UP001595533">
    <property type="component" value="Unassembled WGS sequence"/>
</dbReference>
<feature type="signal peptide" evidence="1">
    <location>
        <begin position="1"/>
        <end position="18"/>
    </location>
</feature>
<name>A0ABV7JDC5_9GAMM</name>
<dbReference type="RefSeq" id="WP_077410806.1">
    <property type="nucleotide sequence ID" value="NZ_JBHRTS010000005.1"/>
</dbReference>
<keyword evidence="3" id="KW-1185">Reference proteome</keyword>
<reference evidence="3" key="1">
    <citation type="journal article" date="2019" name="Int. J. Syst. Evol. Microbiol.">
        <title>The Global Catalogue of Microorganisms (GCM) 10K type strain sequencing project: providing services to taxonomists for standard genome sequencing and annotation.</title>
        <authorList>
            <consortium name="The Broad Institute Genomics Platform"/>
            <consortium name="The Broad Institute Genome Sequencing Center for Infectious Disease"/>
            <person name="Wu L."/>
            <person name="Ma J."/>
        </authorList>
    </citation>
    <scope>NUCLEOTIDE SEQUENCE [LARGE SCALE GENOMIC DNA]</scope>
    <source>
        <strain evidence="3">KCTC 42953</strain>
    </source>
</reference>
<feature type="chain" id="PRO_5047184722" evidence="1">
    <location>
        <begin position="19"/>
        <end position="180"/>
    </location>
</feature>
<evidence type="ECO:0000313" key="2">
    <source>
        <dbReference type="EMBL" id="MFC3194758.1"/>
    </source>
</evidence>
<dbReference type="EMBL" id="JBHRTS010000005">
    <property type="protein sequence ID" value="MFC3194758.1"/>
    <property type="molecule type" value="Genomic_DNA"/>
</dbReference>
<proteinExistence type="predicted"/>
<accession>A0ABV7JDC5</accession>
<evidence type="ECO:0000313" key="3">
    <source>
        <dbReference type="Proteomes" id="UP001595533"/>
    </source>
</evidence>
<dbReference type="InterPro" id="IPR025500">
    <property type="entry name" value="DUF4390"/>
</dbReference>
<protein>
    <submittedName>
        <fullName evidence="2">DUF4390 domain-containing protein</fullName>
    </submittedName>
</protein>
<sequence length="180" mass="21140">MNKSWLLCCLLLPGLLLAEATHQQTHQQRTQTELLINPRFDLEISDKIKEAINNGIVITFVMQAKLFKQVDWWFDDEISSKINTYQVRYFSLSRQYQLTHRGSDEKQSFVTLEQLLEHMSLQSQFRFTAFKQATHVETRFFLDKQALPSTMQLPTVFDQDWNLNSDWQRTALSQPPGSQP</sequence>
<gene>
    <name evidence="2" type="ORF">ACFODZ_10960</name>
</gene>